<sequence length="53" mass="6107">MKPASCETMFSLGRVFPDTRSPEDKKRNHEIAMEAMAALKEADRKYSEMLKTE</sequence>
<name>A0ABT4IIV5_9EURY</name>
<dbReference type="Proteomes" id="UP001141336">
    <property type="component" value="Unassembled WGS sequence"/>
</dbReference>
<keyword evidence="2" id="KW-1185">Reference proteome</keyword>
<dbReference type="RefSeq" id="WP_268921839.1">
    <property type="nucleotide sequence ID" value="NZ_JAPTGC010000001.1"/>
</dbReference>
<comment type="caution">
    <text evidence="1">The sequence shown here is derived from an EMBL/GenBank/DDBJ whole genome shotgun (WGS) entry which is preliminary data.</text>
</comment>
<evidence type="ECO:0000313" key="1">
    <source>
        <dbReference type="EMBL" id="MCZ0861667.1"/>
    </source>
</evidence>
<reference evidence="1" key="1">
    <citation type="submission" date="2022-12" db="EMBL/GenBank/DDBJ databases">
        <title>Isolation and characterisation of novel Methanocorpusculum spp. from native Australian herbivores indicates the genus is ancestrally host-associated.</title>
        <authorList>
            <person name="Volmer J.G."/>
            <person name="Soo R.M."/>
            <person name="Evans P.N."/>
            <person name="Hoedt E.C."/>
            <person name="Astorga Alsina A.L."/>
            <person name="Woodcroft B.J."/>
            <person name="Tyson G.W."/>
            <person name="Hugenholtz P."/>
            <person name="Morrison M."/>
        </authorList>
    </citation>
    <scope>NUCLEOTIDE SEQUENCE</scope>
    <source>
        <strain evidence="1">CW153</strain>
    </source>
</reference>
<protein>
    <submittedName>
        <fullName evidence="1">Uncharacterized protein</fullName>
    </submittedName>
</protein>
<proteinExistence type="predicted"/>
<accession>A0ABT4IIV5</accession>
<evidence type="ECO:0000313" key="2">
    <source>
        <dbReference type="Proteomes" id="UP001141336"/>
    </source>
</evidence>
<organism evidence="1 2">
    <name type="scientific">Methanocorpusculum vombati</name>
    <dbReference type="NCBI Taxonomy" id="3002864"/>
    <lineage>
        <taxon>Archaea</taxon>
        <taxon>Methanobacteriati</taxon>
        <taxon>Methanobacteriota</taxon>
        <taxon>Stenosarchaea group</taxon>
        <taxon>Methanomicrobia</taxon>
        <taxon>Methanomicrobiales</taxon>
        <taxon>Methanocorpusculaceae</taxon>
        <taxon>Methanocorpusculum</taxon>
    </lineage>
</organism>
<gene>
    <name evidence="1" type="ORF">O0S09_00165</name>
</gene>
<dbReference type="EMBL" id="JAPTGC010000001">
    <property type="protein sequence ID" value="MCZ0861667.1"/>
    <property type="molecule type" value="Genomic_DNA"/>
</dbReference>